<sequence>MDHMKSGWRLEQKYANKVLVGNWVEERLQVGIFKRVMPSVSQSSEAQRSRLLCIVFQGLPSKLLHAHYGPPRSHYFVTQYDDSYGRRHSSALPTLHPSDHPVPAEPPSSLCSLPAPPTNFGPLESKKHCLERQQSHLPPVSVYRSSYQRHPLSAFCQRRFASASRMLSSHLHAANHNNKDLDLRQRSLLQVPDHGSSLLPPSQGHVTHGNLPLCCL</sequence>
<evidence type="ECO:0000256" key="9">
    <source>
        <dbReference type="SAM" id="MobiDB-lite"/>
    </source>
</evidence>
<evidence type="ECO:0000256" key="2">
    <source>
        <dbReference type="ARBA" id="ARBA00022490"/>
    </source>
</evidence>
<dbReference type="InterPro" id="IPR037662">
    <property type="entry name" value="CFAP68/107"/>
</dbReference>
<keyword evidence="3" id="KW-0282">Flagellum</keyword>
<organism evidence="10 11">
    <name type="scientific">Myripristis murdjan</name>
    <name type="common">pinecone soldierfish</name>
    <dbReference type="NCBI Taxonomy" id="586833"/>
    <lineage>
        <taxon>Eukaryota</taxon>
        <taxon>Metazoa</taxon>
        <taxon>Chordata</taxon>
        <taxon>Craniata</taxon>
        <taxon>Vertebrata</taxon>
        <taxon>Euteleostomi</taxon>
        <taxon>Actinopterygii</taxon>
        <taxon>Neopterygii</taxon>
        <taxon>Teleostei</taxon>
        <taxon>Neoteleostei</taxon>
        <taxon>Acanthomorphata</taxon>
        <taxon>Holocentriformes</taxon>
        <taxon>Holocentridae</taxon>
        <taxon>Myripristis</taxon>
    </lineage>
</organism>
<dbReference type="InterPro" id="IPR054709">
    <property type="entry name" value="CFAP107"/>
</dbReference>
<dbReference type="FunCoup" id="A0A667ZUK2">
    <property type="interactions" value="582"/>
</dbReference>
<dbReference type="GO" id="GO:0005879">
    <property type="term" value="C:axonemal microtubule"/>
    <property type="evidence" value="ECO:0007669"/>
    <property type="project" value="TreeGrafter"/>
</dbReference>
<evidence type="ECO:0000256" key="4">
    <source>
        <dbReference type="ARBA" id="ARBA00023069"/>
    </source>
</evidence>
<dbReference type="GeneTree" id="ENSGT00390000014553"/>
<name>A0A667ZUK2_9TELE</name>
<reference evidence="10" key="2">
    <citation type="submission" date="2025-08" db="UniProtKB">
        <authorList>
            <consortium name="Ensembl"/>
        </authorList>
    </citation>
    <scope>IDENTIFICATION</scope>
</reference>
<evidence type="ECO:0000256" key="7">
    <source>
        <dbReference type="ARBA" id="ARBA00035003"/>
    </source>
</evidence>
<keyword evidence="2" id="KW-0963">Cytoplasm</keyword>
<keyword evidence="6" id="KW-0966">Cell projection</keyword>
<keyword evidence="5" id="KW-0206">Cytoskeleton</keyword>
<dbReference type="Ensembl" id="ENSMMDT00005040085.1">
    <property type="protein sequence ID" value="ENSMMDP00005039274.1"/>
    <property type="gene ID" value="ENSMMDG00005018203.1"/>
</dbReference>
<reference evidence="10" key="1">
    <citation type="submission" date="2019-06" db="EMBL/GenBank/DDBJ databases">
        <authorList>
            <consortium name="Wellcome Sanger Institute Data Sharing"/>
        </authorList>
    </citation>
    <scope>NUCLEOTIDE SEQUENCE [LARGE SCALE GENOMIC DNA]</scope>
</reference>
<protein>
    <submittedName>
        <fullName evidence="10">Si:ch211-226m7.4</fullName>
    </submittedName>
</protein>
<proteinExistence type="predicted"/>
<accession>A0A667ZUK2</accession>
<evidence type="ECO:0000256" key="3">
    <source>
        <dbReference type="ARBA" id="ARBA00022846"/>
    </source>
</evidence>
<evidence type="ECO:0000256" key="1">
    <source>
        <dbReference type="ARBA" id="ARBA00004611"/>
    </source>
</evidence>
<comment type="function">
    <text evidence="7">Microtubule inner protein (MIP) part of the dynein-decorated doublet microtubules (DMTs) in cilia axoneme, which is required for motile cilia beating.</text>
</comment>
<keyword evidence="4" id="KW-0969">Cilium</keyword>
<evidence type="ECO:0000313" key="11">
    <source>
        <dbReference type="Proteomes" id="UP000472263"/>
    </source>
</evidence>
<keyword evidence="11" id="KW-1185">Reference proteome</keyword>
<dbReference type="Pfam" id="PF22595">
    <property type="entry name" value="CFAP107"/>
    <property type="match status" value="1"/>
</dbReference>
<dbReference type="PANTHER" id="PTHR31180:SF2">
    <property type="entry name" value="CILIA- AND FLAGELLA-ASSOCIATED PROTEIN 107"/>
    <property type="match status" value="1"/>
</dbReference>
<dbReference type="GO" id="GO:0030317">
    <property type="term" value="P:flagellated sperm motility"/>
    <property type="evidence" value="ECO:0007669"/>
    <property type="project" value="InterPro"/>
</dbReference>
<evidence type="ECO:0000256" key="8">
    <source>
        <dbReference type="ARBA" id="ARBA00046435"/>
    </source>
</evidence>
<dbReference type="PANTHER" id="PTHR31180">
    <property type="entry name" value="CILIA- AND FLAGELLA-ASSOCIATED PROTEIN 107-RELATED"/>
    <property type="match status" value="1"/>
</dbReference>
<dbReference type="Proteomes" id="UP000472263">
    <property type="component" value="Chromosome 5"/>
</dbReference>
<comment type="subcellular location">
    <subcellularLocation>
        <location evidence="1">Cytoplasm</location>
        <location evidence="1">Cytoskeleton</location>
        <location evidence="1">Flagellum axoneme</location>
    </subcellularLocation>
</comment>
<dbReference type="AlphaFoldDB" id="A0A667ZUK2"/>
<feature type="region of interest" description="Disordered" evidence="9">
    <location>
        <begin position="87"/>
        <end position="117"/>
    </location>
</feature>
<evidence type="ECO:0000256" key="5">
    <source>
        <dbReference type="ARBA" id="ARBA00023212"/>
    </source>
</evidence>
<comment type="subunit">
    <text evidence="8">Microtubule inner protein component of sperm flagellar doublet microtubules.</text>
</comment>
<reference evidence="10" key="3">
    <citation type="submission" date="2025-09" db="UniProtKB">
        <authorList>
            <consortium name="Ensembl"/>
        </authorList>
    </citation>
    <scope>IDENTIFICATION</scope>
</reference>
<dbReference type="InParanoid" id="A0A667ZUK2"/>
<evidence type="ECO:0000256" key="6">
    <source>
        <dbReference type="ARBA" id="ARBA00023273"/>
    </source>
</evidence>
<evidence type="ECO:0000313" key="10">
    <source>
        <dbReference type="Ensembl" id="ENSMMDP00005039274.1"/>
    </source>
</evidence>